<reference evidence="2" key="1">
    <citation type="journal article" date="2014" name="Int. J. Syst. Evol. Microbiol.">
        <title>Complete genome sequence of Corynebacterium casei LMG S-19264T (=DSM 44701T), isolated from a smear-ripened cheese.</title>
        <authorList>
            <consortium name="US DOE Joint Genome Institute (JGI-PGF)"/>
            <person name="Walter F."/>
            <person name="Albersmeier A."/>
            <person name="Kalinowski J."/>
            <person name="Ruckert C."/>
        </authorList>
    </citation>
    <scope>NUCLEOTIDE SEQUENCE</scope>
    <source>
        <strain evidence="2">JCM 19831</strain>
    </source>
</reference>
<dbReference type="Proteomes" id="UP000642070">
    <property type="component" value="Unassembled WGS sequence"/>
</dbReference>
<gene>
    <name evidence="2" type="ORF">GCM10007977_023480</name>
</gene>
<keyword evidence="3" id="KW-1185">Reference proteome</keyword>
<organism evidence="2 3">
    <name type="scientific">Dactylosporangium sucinum</name>
    <dbReference type="NCBI Taxonomy" id="1424081"/>
    <lineage>
        <taxon>Bacteria</taxon>
        <taxon>Bacillati</taxon>
        <taxon>Actinomycetota</taxon>
        <taxon>Actinomycetes</taxon>
        <taxon>Micromonosporales</taxon>
        <taxon>Micromonosporaceae</taxon>
        <taxon>Dactylosporangium</taxon>
    </lineage>
</organism>
<evidence type="ECO:0000313" key="3">
    <source>
        <dbReference type="Proteomes" id="UP000642070"/>
    </source>
</evidence>
<feature type="compositionally biased region" description="Low complexity" evidence="1">
    <location>
        <begin position="329"/>
        <end position="339"/>
    </location>
</feature>
<protein>
    <recommendedName>
        <fullName evidence="4">DNA-binding protein</fullName>
    </recommendedName>
</protein>
<name>A0A917WQL4_9ACTN</name>
<feature type="region of interest" description="Disordered" evidence="1">
    <location>
        <begin position="320"/>
        <end position="339"/>
    </location>
</feature>
<dbReference type="RefSeq" id="WP_190249798.1">
    <property type="nucleotide sequence ID" value="NZ_BMPI01000009.1"/>
</dbReference>
<evidence type="ECO:0000313" key="2">
    <source>
        <dbReference type="EMBL" id="GGM21637.1"/>
    </source>
</evidence>
<sequence length="1590" mass="170760">MSEAMLDAGAVLLPGAEAVADTVDVLTTRAYRHPVLGERTVVRLVARTLGPAEDLTMEFLGFAAPEEVAEVGVVRQQALGFPAWALVHDPANGHHALALVKDIERLSRVAKSRIGPARDGFNELGERLARSVPHFLPTFYEEAARAFLVADSTTYAATMFGKAREAERLFALTIDEERQHTVFLEFALAGALTAKALSAHARDLAGRSAPAVAYERFRRLCVERTLGGMPPYAQMHVDLRRLAKAAKVGEDDEERLIAELLEAPSVLRAPGGFWTAYRSSLVRLARRDPRIRGQLLGMFPRECPGDVWLDILDESGASEALTGPAGSVPAEAEPADGPAGWLSRLDDHRAGWRRKRLPAQLRLIERMAERLRADGAPVDLGSTRQAVDLDVIDLCLELGVPLGEFADDVHCPVDAWLKDETEGRRDLAHVGRFEPLLGRLGDAVESVLRTGWGDNVSVSPERVAAVVAVPGLRAALHRWLDRLADRILREGLTSLAPELARLSLVACPEGLAVNPEAIRRITEHDLGPILGASLRAGVFDEYGWPALEDAVTRLPSGGNERPEVQAQWPQLMLRSGDQVVVTGPGGVELEHLLRIPAAQRQWRWRQTLRYVDGQLLVTWDADDKRAGYWTGAPDDVFEAPEDAFSGSGEGSFALPGGGRTGGHRPLHAGDRSAIERGTVATDGLHYWVLMYHQNDYTWRWREFDVATGDLGRASMPAFFESGGVPGFELESLACRLRPGGPETADSPLGQRDGLVGWRLRSGPGGAQLGEGVDGRSFTVPGQPGGGTTGQLVGAIRFPGAETLHGLLRQDSYRNNAVVLTTADGLRFAHVRLEGESGPFAEGTPLVPPPAYWHYLRPRDEAGSAVLRGLTDAAAGELLAAALAQTTTEPDADVDAEAVRKLVGDALPGLTHPALVTGVAGVVRHAARSARRLRRLTTATAEIAAQSVAGMTDPDADKPSDRLLNAALSGLIPGCYDHGHEGVRLFRLTGAALTGREPDRPLGDVLARADVDWFDTIGALPAVLMRAVSPLTPAEHRTALLDLLEIVADSGLVVAGGRFRRMLLKSDTGTPVLRAGEVVDLGDGRRLVPTRVDREDGDAVVLELATSGRSGPIPGHTIGAEHRVMHSHGIGAAQVTAFVAAARANGPLPFRPDLVRAVSTAAGISLAEATVLLTGPRDKEAWEQRPEGWELDPAVTPATVELAVERLRRDRTLSPAAGIHAVLLPEDPATLWTAGPALDRLAAWCTERVGARTPVDDGLILELHRSGSVTGLSASEFLHGVANAETCRWLQGNVEGVDVDDVVVSVVRSVPWLVRRLPVGDPIRAALPRVLELAGQRLRDPETTFVVGHNDTESFEKFVAGLGTPVTRDEKAIDTGLFFQTQHGYWNAIHLRPARIAGLDDPFLGALVAFTGESQAIVATRAVLGDQLADWIAAEPVDDAHDPSRSVPELVAVVAERHGLGADAATVYLQLLALPDPTDRNVAAWTGWKPARLKKARAELAATDLVVEAKRPRAGRSLFLPGGWLALGAPHVPLERWKLPLLIGDGEDIGGLGVVVPVAPAPRLFELAWGRITAGDLPRFEELTTNTKGRR</sequence>
<evidence type="ECO:0008006" key="4">
    <source>
        <dbReference type="Google" id="ProtNLM"/>
    </source>
</evidence>
<comment type="caution">
    <text evidence="2">The sequence shown here is derived from an EMBL/GenBank/DDBJ whole genome shotgun (WGS) entry which is preliminary data.</text>
</comment>
<dbReference type="EMBL" id="BMPI01000009">
    <property type="protein sequence ID" value="GGM21637.1"/>
    <property type="molecule type" value="Genomic_DNA"/>
</dbReference>
<proteinExistence type="predicted"/>
<reference evidence="2" key="2">
    <citation type="submission" date="2020-09" db="EMBL/GenBank/DDBJ databases">
        <authorList>
            <person name="Sun Q."/>
            <person name="Ohkuma M."/>
        </authorList>
    </citation>
    <scope>NUCLEOTIDE SEQUENCE</scope>
    <source>
        <strain evidence="2">JCM 19831</strain>
    </source>
</reference>
<evidence type="ECO:0000256" key="1">
    <source>
        <dbReference type="SAM" id="MobiDB-lite"/>
    </source>
</evidence>
<accession>A0A917WQL4</accession>